<dbReference type="GO" id="GO:0061929">
    <property type="term" value="F:gamma-glutamylaminecyclotransferase activity"/>
    <property type="evidence" value="ECO:0007669"/>
    <property type="project" value="InterPro"/>
</dbReference>
<evidence type="ECO:0000313" key="6">
    <source>
        <dbReference type="Proteomes" id="UP000007013"/>
    </source>
</evidence>
<dbReference type="Proteomes" id="UP000007013">
    <property type="component" value="Chromosome"/>
</dbReference>
<dbReference type="InterPro" id="IPR039126">
    <property type="entry name" value="GGACT"/>
</dbReference>
<dbReference type="InterPro" id="IPR009288">
    <property type="entry name" value="AIG2-like_dom"/>
</dbReference>
<dbReference type="SUPFAM" id="SSF110857">
    <property type="entry name" value="Gamma-glutamyl cyclotransferase-like"/>
    <property type="match status" value="1"/>
</dbReference>
<dbReference type="InterPro" id="IPR013024">
    <property type="entry name" value="GGCT-like"/>
</dbReference>
<feature type="domain" description="Gamma-glutamylcyclotransferase AIG2-like" evidence="4">
    <location>
        <begin position="9"/>
        <end position="122"/>
    </location>
</feature>
<evidence type="ECO:0000259" key="4">
    <source>
        <dbReference type="Pfam" id="PF06094"/>
    </source>
</evidence>
<name>B1ZQU4_OPITP</name>
<accession>B1ZQU4</accession>
<keyword evidence="6" id="KW-1185">Reference proteome</keyword>
<dbReference type="PANTHER" id="PTHR12510">
    <property type="entry name" value="TROPONIN C-AKIN-1 PROTEIN"/>
    <property type="match status" value="1"/>
</dbReference>
<feature type="active site" description="Proton acceptor" evidence="2">
    <location>
        <position position="80"/>
    </location>
</feature>
<dbReference type="KEGG" id="ote:Oter_4571"/>
<evidence type="ECO:0000256" key="1">
    <source>
        <dbReference type="ARBA" id="ARBA00008861"/>
    </source>
</evidence>
<dbReference type="EMBL" id="CP001032">
    <property type="protein sequence ID" value="ACB77842.1"/>
    <property type="molecule type" value="Genomic_DNA"/>
</dbReference>
<evidence type="ECO:0000313" key="5">
    <source>
        <dbReference type="EMBL" id="ACB77842.1"/>
    </source>
</evidence>
<protein>
    <recommendedName>
        <fullName evidence="3">Gamma-glutamylcyclotransferase family protein</fullName>
    </recommendedName>
</protein>
<dbReference type="Gene3D" id="3.10.490.10">
    <property type="entry name" value="Gamma-glutamyl cyclotransferase-like"/>
    <property type="match status" value="1"/>
</dbReference>
<dbReference type="HOGENOM" id="CLU_083466_5_2_0"/>
<dbReference type="eggNOG" id="COG2105">
    <property type="taxonomic scope" value="Bacteria"/>
</dbReference>
<evidence type="ECO:0000256" key="3">
    <source>
        <dbReference type="RuleBase" id="RU367036"/>
    </source>
</evidence>
<dbReference type="CDD" id="cd06661">
    <property type="entry name" value="GGCT_like"/>
    <property type="match status" value="1"/>
</dbReference>
<dbReference type="OrthoDB" id="8538589at2"/>
<organism evidence="5 6">
    <name type="scientific">Opitutus terrae (strain DSM 11246 / JCM 15787 / PB90-1)</name>
    <dbReference type="NCBI Taxonomy" id="452637"/>
    <lineage>
        <taxon>Bacteria</taxon>
        <taxon>Pseudomonadati</taxon>
        <taxon>Verrucomicrobiota</taxon>
        <taxon>Opitutia</taxon>
        <taxon>Opitutales</taxon>
        <taxon>Opitutaceae</taxon>
        <taxon>Opitutus</taxon>
    </lineage>
</organism>
<sequence length="124" mass="13876">MSSPHPRPLFVYGTLKRGFCNHPFLSGQKYVGPGRTVPGYRLYNLGGFPGMVAVSDDRYGVSGEIWLVEDACLTEIDYLEGVDQGLYRREPVPLLKPYDTQVIETYLYALSVDGRPSAGNQWVE</sequence>
<comment type="similarity">
    <text evidence="1 3">Belongs to the gamma-glutamylcyclotransferase family.</text>
</comment>
<gene>
    <name evidence="5" type="ordered locus">Oter_4571</name>
</gene>
<dbReference type="PANTHER" id="PTHR12510:SF4">
    <property type="entry name" value="GAMMA-GLUTAMYLAMINECYCLOTRANSFERASE"/>
    <property type="match status" value="1"/>
</dbReference>
<evidence type="ECO:0000256" key="2">
    <source>
        <dbReference type="PIRSR" id="PIRSR639126-1"/>
    </source>
</evidence>
<dbReference type="GO" id="GO:0005829">
    <property type="term" value="C:cytosol"/>
    <property type="evidence" value="ECO:0007669"/>
    <property type="project" value="TreeGrafter"/>
</dbReference>
<proteinExistence type="inferred from homology"/>
<dbReference type="AlphaFoldDB" id="B1ZQU4"/>
<dbReference type="STRING" id="452637.Oter_4571"/>
<reference evidence="5 6" key="1">
    <citation type="journal article" date="2011" name="J. Bacteriol.">
        <title>Genome sequence of the verrucomicrobium Opitutus terrae PB90-1, an abundant inhabitant of rice paddy soil ecosystems.</title>
        <authorList>
            <person name="van Passel M.W."/>
            <person name="Kant R."/>
            <person name="Palva A."/>
            <person name="Copeland A."/>
            <person name="Lucas S."/>
            <person name="Lapidus A."/>
            <person name="Glavina del Rio T."/>
            <person name="Pitluck S."/>
            <person name="Goltsman E."/>
            <person name="Clum A."/>
            <person name="Sun H."/>
            <person name="Schmutz J."/>
            <person name="Larimer F.W."/>
            <person name="Land M.L."/>
            <person name="Hauser L."/>
            <person name="Kyrpides N."/>
            <person name="Mikhailova N."/>
            <person name="Richardson P.P."/>
            <person name="Janssen P.H."/>
            <person name="de Vos W.M."/>
            <person name="Smidt H."/>
        </authorList>
    </citation>
    <scope>NUCLEOTIDE SEQUENCE [LARGE SCALE GENOMIC DNA]</scope>
    <source>
        <strain evidence="6">DSM 11246 / JCM 15787 / PB90-1</strain>
    </source>
</reference>
<dbReference type="RefSeq" id="WP_012377356.1">
    <property type="nucleotide sequence ID" value="NC_010571.1"/>
</dbReference>
<dbReference type="Pfam" id="PF06094">
    <property type="entry name" value="GGACT"/>
    <property type="match status" value="1"/>
</dbReference>
<dbReference type="InterPro" id="IPR036568">
    <property type="entry name" value="GGCT-like_sf"/>
</dbReference>